<comment type="caution">
    <text evidence="1">The sequence shown here is derived from an EMBL/GenBank/DDBJ whole genome shotgun (WGS) entry which is preliminary data.</text>
</comment>
<reference evidence="1" key="1">
    <citation type="submission" date="2020-11" db="EMBL/GenBank/DDBJ databases">
        <authorList>
            <person name="Whitehead M."/>
        </authorList>
    </citation>
    <scope>NUCLEOTIDE SEQUENCE</scope>
    <source>
        <strain evidence="1">EGII</strain>
    </source>
</reference>
<gene>
    <name evidence="1" type="ORF">CCAP1982_LOCUS10151</name>
</gene>
<dbReference type="AlphaFoldDB" id="A0A811UR81"/>
<organism evidence="1 2">
    <name type="scientific">Ceratitis capitata</name>
    <name type="common">Mediterranean fruit fly</name>
    <name type="synonym">Tephritis capitata</name>
    <dbReference type="NCBI Taxonomy" id="7213"/>
    <lineage>
        <taxon>Eukaryota</taxon>
        <taxon>Metazoa</taxon>
        <taxon>Ecdysozoa</taxon>
        <taxon>Arthropoda</taxon>
        <taxon>Hexapoda</taxon>
        <taxon>Insecta</taxon>
        <taxon>Pterygota</taxon>
        <taxon>Neoptera</taxon>
        <taxon>Endopterygota</taxon>
        <taxon>Diptera</taxon>
        <taxon>Brachycera</taxon>
        <taxon>Muscomorpha</taxon>
        <taxon>Tephritoidea</taxon>
        <taxon>Tephritidae</taxon>
        <taxon>Ceratitis</taxon>
        <taxon>Ceratitis</taxon>
    </lineage>
</organism>
<proteinExistence type="predicted"/>
<protein>
    <submittedName>
        <fullName evidence="1">(Mediterranean fruit fly) hypothetical protein</fullName>
    </submittedName>
</protein>
<accession>A0A811UR81</accession>
<evidence type="ECO:0000313" key="1">
    <source>
        <dbReference type="EMBL" id="CAD7001659.1"/>
    </source>
</evidence>
<dbReference type="EMBL" id="CAJHJT010000023">
    <property type="protein sequence ID" value="CAD7001659.1"/>
    <property type="molecule type" value="Genomic_DNA"/>
</dbReference>
<name>A0A811UR81_CERCA</name>
<evidence type="ECO:0000313" key="2">
    <source>
        <dbReference type="Proteomes" id="UP000606786"/>
    </source>
</evidence>
<keyword evidence="2" id="KW-1185">Reference proteome</keyword>
<dbReference type="Proteomes" id="UP000606786">
    <property type="component" value="Unassembled WGS sequence"/>
</dbReference>
<sequence>MQKITAHISAFETVYLQPSSYKSFVTFCCREGVGAIECNASEDEEMLDTFGSTVNSVGDSISGSSIRYASSFLSGDGVAGVVNVPYVSINLKFCVYLTNGK</sequence>